<dbReference type="InterPro" id="IPR055362">
    <property type="entry name" value="PTHB1_pf_dom"/>
</dbReference>
<dbReference type="Proteomes" id="UP001230188">
    <property type="component" value="Unassembled WGS sequence"/>
</dbReference>
<dbReference type="InterPro" id="IPR011047">
    <property type="entry name" value="Quinoprotein_ADH-like_sf"/>
</dbReference>
<dbReference type="GO" id="GO:0060271">
    <property type="term" value="P:cilium assembly"/>
    <property type="evidence" value="ECO:0007669"/>
    <property type="project" value="TreeGrafter"/>
</dbReference>
<feature type="region of interest" description="Disordered" evidence="2">
    <location>
        <begin position="834"/>
        <end position="859"/>
    </location>
</feature>
<dbReference type="InterPro" id="IPR055364">
    <property type="entry name" value="PTHB1_CtH_dom"/>
</dbReference>
<reference evidence="7" key="1">
    <citation type="submission" date="2023-01" db="EMBL/GenBank/DDBJ databases">
        <title>Metagenome sequencing of chrysophaentin producing Chrysophaeum taylorii.</title>
        <authorList>
            <person name="Davison J."/>
            <person name="Bewley C."/>
        </authorList>
    </citation>
    <scope>NUCLEOTIDE SEQUENCE</scope>
    <source>
        <strain evidence="7">NIES-1699</strain>
    </source>
</reference>
<dbReference type="GO" id="GO:0034464">
    <property type="term" value="C:BBSome"/>
    <property type="evidence" value="ECO:0007669"/>
    <property type="project" value="InterPro"/>
</dbReference>
<comment type="caution">
    <text evidence="7">The sequence shown here is derived from an EMBL/GenBank/DDBJ whole genome shotgun (WGS) entry which is preliminary data.</text>
</comment>
<dbReference type="Pfam" id="PF23337">
    <property type="entry name" value="PTHB1_pf"/>
    <property type="match status" value="1"/>
</dbReference>
<name>A0AAD7UK74_9STRA</name>
<sequence length="859" mass="94550">MSLFKARSWWSTKVVEEEFGDGGLAVDGDGHVVTGSLQGRVRVHAPSTTTHEATTLLIEEDLEAPVLAVEFGRLNQTSVALAVLHPRKLCVFGVEQRRDHHELVALYSHKLGPDHFSAYGMCVGGFGGQRGGNRDMILVQSLDCRVVVFDQDAQVLTRRLADCLLPGPVCYSPASDSLVARTSALELLSYKYDAFVASDDDQVPVVVKGITARRAMAADWTLDVGEMVVDIRSAKKLKLVVALGERSLFVVVSASGALLAHRLLEFEPVAICTYDRSPDSEALVVGGLDGRLAIFQLPDCRTLWVARPAHADPPVAIQVCDLPDNKPGMLAVLDVAGRASLQYLGTEPTRDVAVAAPSTERYKDLVQEMRRLKGKLKTIKTPPPPPPSPSEKTSARRRRRRRRRRRGSLLSIRAEVSIDENERPLDDEEDLALVRIPAVHEEYPETAPVEESLLSATARVWVSCGEALDATATLAAPAWVYCEAPARACRVAGTPRLVEMVMYATAKPPASMTARVTATAPQRGVASTFRLPLNLVCRLLVPPTREAKYKLTLDTDREAVSLGLLFVDACRRANLDPADAATAVSFEFWFRAENDNAAKATVLASKKKGSYRVQATAVPALWLVADELRRRVENYWDEVLVSFNDDLPLTDVYAAVDAHHSARARVREAESRLNDATHELRVLEKRILVRFKDSRPAPLHHLDTLLDQSSQRVLQLATKVQKAQADRDRAATILSASLGLFLLLCDLRFSLDPRQSAVLASHFNPDVDAWNNTALDDSRAGWEELTDASLTFFLKTALSTKKNVAALQAPQTLAFPPTTDKLKKHIAMVCDRLERGARPKTHHDQTPHATTKEDDQNIL</sequence>
<dbReference type="InterPro" id="IPR026511">
    <property type="entry name" value="PTHB1"/>
</dbReference>
<dbReference type="SUPFAM" id="SSF50998">
    <property type="entry name" value="Quinoprotein alcohol dehydrogenase-like"/>
    <property type="match status" value="1"/>
</dbReference>
<dbReference type="InterPro" id="IPR055363">
    <property type="entry name" value="PTHB1_hp_dom"/>
</dbReference>
<keyword evidence="8" id="KW-1185">Reference proteome</keyword>
<dbReference type="InterPro" id="IPR028073">
    <property type="entry name" value="PHTB1_N_dom"/>
</dbReference>
<feature type="domain" description="PTHB1 C-terminal helix bundle" evidence="6">
    <location>
        <begin position="751"/>
        <end position="833"/>
    </location>
</feature>
<feature type="coiled-coil region" evidence="1">
    <location>
        <begin position="659"/>
        <end position="726"/>
    </location>
</feature>
<protein>
    <submittedName>
        <fullName evidence="7">Uncharacterized protein</fullName>
    </submittedName>
</protein>
<evidence type="ECO:0000259" key="6">
    <source>
        <dbReference type="Pfam" id="PF23339"/>
    </source>
</evidence>
<organism evidence="7 8">
    <name type="scientific">Chrysophaeum taylorii</name>
    <dbReference type="NCBI Taxonomy" id="2483200"/>
    <lineage>
        <taxon>Eukaryota</taxon>
        <taxon>Sar</taxon>
        <taxon>Stramenopiles</taxon>
        <taxon>Ochrophyta</taxon>
        <taxon>Pelagophyceae</taxon>
        <taxon>Pelagomonadales</taxon>
        <taxon>Pelagomonadaceae</taxon>
        <taxon>Chrysophaeum</taxon>
    </lineage>
</organism>
<gene>
    <name evidence="7" type="ORF">CTAYLR_006252</name>
</gene>
<evidence type="ECO:0000259" key="5">
    <source>
        <dbReference type="Pfam" id="PF23338"/>
    </source>
</evidence>
<feature type="domain" description="PTHB1 platform" evidence="4">
    <location>
        <begin position="532"/>
        <end position="639"/>
    </location>
</feature>
<dbReference type="AlphaFoldDB" id="A0AAD7UK74"/>
<keyword evidence="1" id="KW-0175">Coiled coil</keyword>
<dbReference type="PANTHER" id="PTHR20991:SF0">
    <property type="entry name" value="PROTEIN PTHB1"/>
    <property type="match status" value="1"/>
</dbReference>
<evidence type="ECO:0000256" key="1">
    <source>
        <dbReference type="SAM" id="Coils"/>
    </source>
</evidence>
<feature type="region of interest" description="Disordered" evidence="2">
    <location>
        <begin position="374"/>
        <end position="404"/>
    </location>
</feature>
<evidence type="ECO:0000259" key="3">
    <source>
        <dbReference type="Pfam" id="PF14727"/>
    </source>
</evidence>
<dbReference type="PANTHER" id="PTHR20991">
    <property type="entry name" value="PARATHYROID HORMONE-RESPONSIVE B1 GENE"/>
    <property type="match status" value="1"/>
</dbReference>
<feature type="domain" description="PTHB1 N-terminal" evidence="3">
    <location>
        <begin position="1"/>
        <end position="348"/>
    </location>
</feature>
<dbReference type="GO" id="GO:0016020">
    <property type="term" value="C:membrane"/>
    <property type="evidence" value="ECO:0007669"/>
    <property type="project" value="TreeGrafter"/>
</dbReference>
<dbReference type="Pfam" id="PF14727">
    <property type="entry name" value="PHTB1_N"/>
    <property type="match status" value="1"/>
</dbReference>
<feature type="compositionally biased region" description="Basic residues" evidence="2">
    <location>
        <begin position="395"/>
        <end position="404"/>
    </location>
</feature>
<accession>A0AAD7UK74</accession>
<feature type="domain" description="PTHB1 hairpin" evidence="5">
    <location>
        <begin position="647"/>
        <end position="748"/>
    </location>
</feature>
<evidence type="ECO:0000313" key="8">
    <source>
        <dbReference type="Proteomes" id="UP001230188"/>
    </source>
</evidence>
<evidence type="ECO:0000313" key="7">
    <source>
        <dbReference type="EMBL" id="KAJ8607017.1"/>
    </source>
</evidence>
<dbReference type="Pfam" id="PF23339">
    <property type="entry name" value="PTHB1_CtH"/>
    <property type="match status" value="1"/>
</dbReference>
<proteinExistence type="predicted"/>
<evidence type="ECO:0000259" key="4">
    <source>
        <dbReference type="Pfam" id="PF23337"/>
    </source>
</evidence>
<dbReference type="EMBL" id="JAQMWT010000238">
    <property type="protein sequence ID" value="KAJ8607017.1"/>
    <property type="molecule type" value="Genomic_DNA"/>
</dbReference>
<dbReference type="Pfam" id="PF23338">
    <property type="entry name" value="PTHB1_hp"/>
    <property type="match status" value="1"/>
</dbReference>
<evidence type="ECO:0000256" key="2">
    <source>
        <dbReference type="SAM" id="MobiDB-lite"/>
    </source>
</evidence>